<dbReference type="Proteomes" id="UP001301152">
    <property type="component" value="Unassembled WGS sequence"/>
</dbReference>
<feature type="binding site" evidence="6">
    <location>
        <position position="344"/>
    </location>
    <ligand>
        <name>S-adenosyl-L-methionine</name>
        <dbReference type="ChEBI" id="CHEBI:59789"/>
    </ligand>
</feature>
<keyword evidence="3 6" id="KW-0808">Transferase</keyword>
<dbReference type="SUPFAM" id="SSF50249">
    <property type="entry name" value="Nucleic acid-binding proteins"/>
    <property type="match status" value="1"/>
</dbReference>
<dbReference type="SUPFAM" id="SSF53335">
    <property type="entry name" value="S-adenosyl-L-methionine-dependent methyltransferases"/>
    <property type="match status" value="1"/>
</dbReference>
<dbReference type="PANTHER" id="PTHR11061">
    <property type="entry name" value="RNA M5U METHYLTRANSFERASE"/>
    <property type="match status" value="1"/>
</dbReference>
<dbReference type="PANTHER" id="PTHR11061:SF49">
    <property type="entry name" value="23S RRNA (URACIL(1939)-C(5))-METHYLTRANSFERASE RLMD"/>
    <property type="match status" value="1"/>
</dbReference>
<gene>
    <name evidence="8" type="primary">rlmD</name>
    <name evidence="8" type="ORF">OQ497_00235</name>
</gene>
<accession>A0ABT3QAT3</accession>
<dbReference type="NCBIfam" id="TIGR00479">
    <property type="entry name" value="rumA"/>
    <property type="match status" value="1"/>
</dbReference>
<organism evidence="8 9">
    <name type="scientific">Acetobacter thailandicus</name>
    <dbReference type="NCBI Taxonomy" id="1502842"/>
    <lineage>
        <taxon>Bacteria</taxon>
        <taxon>Pseudomonadati</taxon>
        <taxon>Pseudomonadota</taxon>
        <taxon>Alphaproteobacteria</taxon>
        <taxon>Acetobacterales</taxon>
        <taxon>Acetobacteraceae</taxon>
        <taxon>Acetobacter</taxon>
    </lineage>
</organism>
<evidence type="ECO:0000256" key="5">
    <source>
        <dbReference type="ARBA" id="ARBA00023014"/>
    </source>
</evidence>
<keyword evidence="9" id="KW-1185">Reference proteome</keyword>
<feature type="domain" description="TRAM" evidence="7">
    <location>
        <begin position="1"/>
        <end position="50"/>
    </location>
</feature>
<dbReference type="Gene3D" id="2.40.50.140">
    <property type="entry name" value="Nucleic acid-binding proteins"/>
    <property type="match status" value="1"/>
</dbReference>
<dbReference type="GO" id="GO:0008168">
    <property type="term" value="F:methyltransferase activity"/>
    <property type="evidence" value="ECO:0007669"/>
    <property type="project" value="UniProtKB-KW"/>
</dbReference>
<keyword evidence="5" id="KW-0411">Iron-sulfur</keyword>
<sequence>MIHSLGAQGDGIAALPDGQPLYVTGALPGEKVEAQPVSGQKYQLVSVITPASDRVEPSCPLFQSCGGCTLQHMSLPAILEWKTQRVVYALKKAGFSDTPVPAQRQVPAHSRRRADLAIRRNGKNVLVGLHARNSDQVIDLTSCTIMHPNLMAALPSVRQTLQSLEGLRQAGEIQLNLLESGLDILLTTDGPLSSGDRTRLASLSATISAPRISWYQRGTEAYETVAQSGPVYHTMAGVTVALPPGAFLQATAPSETWIQDAVLSALPKKIGKRDKIIELYAGCGTLSLPLAAHHQVFAYEGYAPAAACLKAVAGGTRLNVECRDLNRQPVMGTVLKAANVVVLDPPHSGAGLQMRQLTTGKPQHIIYVSCNPAALAKDAKALHDAGYRLNSLEVIDQFLWSAETEVVCSFTHGSSRRSRSGLSR</sequence>
<evidence type="ECO:0000313" key="8">
    <source>
        <dbReference type="EMBL" id="MCX2562400.1"/>
    </source>
</evidence>
<keyword evidence="1" id="KW-0408">Iron</keyword>
<dbReference type="GO" id="GO:0032259">
    <property type="term" value="P:methylation"/>
    <property type="evidence" value="ECO:0007669"/>
    <property type="project" value="UniProtKB-KW"/>
</dbReference>
<feature type="binding site" evidence="6">
    <location>
        <position position="249"/>
    </location>
    <ligand>
        <name>S-adenosyl-L-methionine</name>
        <dbReference type="ChEBI" id="CHEBI:59789"/>
    </ligand>
</feature>
<feature type="binding site" evidence="6">
    <location>
        <position position="300"/>
    </location>
    <ligand>
        <name>S-adenosyl-L-methionine</name>
        <dbReference type="ChEBI" id="CHEBI:59789"/>
    </ligand>
</feature>
<dbReference type="InterPro" id="IPR002792">
    <property type="entry name" value="TRAM_dom"/>
</dbReference>
<keyword evidence="1" id="KW-0004">4Fe-4S</keyword>
<evidence type="ECO:0000256" key="6">
    <source>
        <dbReference type="PROSITE-ProRule" id="PRU01024"/>
    </source>
</evidence>
<dbReference type="InterPro" id="IPR012340">
    <property type="entry name" value="NA-bd_OB-fold"/>
</dbReference>
<dbReference type="Gene3D" id="3.40.50.150">
    <property type="entry name" value="Vaccinia Virus protein VP39"/>
    <property type="match status" value="1"/>
</dbReference>
<comment type="caution">
    <text evidence="8">The sequence shown here is derived from an EMBL/GenBank/DDBJ whole genome shotgun (WGS) entry which is preliminary data.</text>
</comment>
<dbReference type="Pfam" id="PF05958">
    <property type="entry name" value="tRNA_U5-meth_tr"/>
    <property type="match status" value="1"/>
</dbReference>
<reference evidence="8 9" key="1">
    <citation type="submission" date="2022-11" db="EMBL/GenBank/DDBJ databases">
        <title>Genome sequencing of Acetobacter type strain.</title>
        <authorList>
            <person name="Heo J."/>
            <person name="Lee D."/>
            <person name="Han B.-H."/>
            <person name="Hong S.-B."/>
            <person name="Kwon S.-W."/>
        </authorList>
    </citation>
    <scope>NUCLEOTIDE SEQUENCE [LARGE SCALE GENOMIC DNA]</scope>
    <source>
        <strain evidence="8 9">KACC 21253</strain>
    </source>
</reference>
<keyword evidence="4 6" id="KW-0949">S-adenosyl-L-methionine</keyword>
<feature type="binding site" evidence="6">
    <location>
        <position position="280"/>
    </location>
    <ligand>
        <name>S-adenosyl-L-methionine</name>
        <dbReference type="ChEBI" id="CHEBI:59789"/>
    </ligand>
</feature>
<evidence type="ECO:0000313" key="9">
    <source>
        <dbReference type="Proteomes" id="UP001301152"/>
    </source>
</evidence>
<dbReference type="Gene3D" id="2.40.50.1070">
    <property type="match status" value="1"/>
</dbReference>
<feature type="active site" description="Nucleophile" evidence="6">
    <location>
        <position position="370"/>
    </location>
</feature>
<evidence type="ECO:0000256" key="3">
    <source>
        <dbReference type="ARBA" id="ARBA00022679"/>
    </source>
</evidence>
<keyword evidence="2 6" id="KW-0489">Methyltransferase</keyword>
<dbReference type="EC" id="2.1.1.190" evidence="8"/>
<dbReference type="PROSITE" id="PS51687">
    <property type="entry name" value="SAM_MT_RNA_M5U"/>
    <property type="match status" value="1"/>
</dbReference>
<name>A0ABT3QAT3_9PROT</name>
<proteinExistence type="inferred from homology"/>
<dbReference type="PROSITE" id="PS50926">
    <property type="entry name" value="TRAM"/>
    <property type="match status" value="1"/>
</dbReference>
<keyword evidence="1" id="KW-0479">Metal-binding</keyword>
<evidence type="ECO:0000256" key="4">
    <source>
        <dbReference type="ARBA" id="ARBA00022691"/>
    </source>
</evidence>
<protein>
    <submittedName>
        <fullName evidence="8">23S rRNA (Uracil(1939)-C(5))-methyltransferase RlmD</fullName>
        <ecNumber evidence="8">2.1.1.190</ecNumber>
    </submittedName>
</protein>
<dbReference type="EMBL" id="JAPIUZ010000001">
    <property type="protein sequence ID" value="MCX2562400.1"/>
    <property type="molecule type" value="Genomic_DNA"/>
</dbReference>
<comment type="similarity">
    <text evidence="6">Belongs to the class I-like SAM-binding methyltransferase superfamily. RNA M5U methyltransferase family.</text>
</comment>
<evidence type="ECO:0000259" key="7">
    <source>
        <dbReference type="PROSITE" id="PS50926"/>
    </source>
</evidence>
<evidence type="ECO:0000256" key="2">
    <source>
        <dbReference type="ARBA" id="ARBA00022603"/>
    </source>
</evidence>
<dbReference type="InterPro" id="IPR010280">
    <property type="entry name" value="U5_MeTrfase_fam"/>
</dbReference>
<dbReference type="InterPro" id="IPR029063">
    <property type="entry name" value="SAM-dependent_MTases_sf"/>
</dbReference>
<evidence type="ECO:0000256" key="1">
    <source>
        <dbReference type="ARBA" id="ARBA00022485"/>
    </source>
</evidence>